<keyword evidence="6 9" id="KW-0863">Zinc-finger</keyword>
<evidence type="ECO:0000256" key="2">
    <source>
        <dbReference type="ARBA" id="ARBA00022603"/>
    </source>
</evidence>
<dbReference type="PROSITE" id="PS50280">
    <property type="entry name" value="SET"/>
    <property type="match status" value="1"/>
</dbReference>
<dbReference type="STRING" id="7719.ENSCINP00000006865"/>
<sequence length="474" mass="53837">MSYPGVELFQTSAKGRGLKATRKFETGQAVLKQEPYAYAVMSSHIDVVCHYCLCAPGQPGAPVEDLHRCTGCKFAQYCTKECQKKAWPEHKQECAAIKRITPGKPVDQTRLVGRILWRRKREEKVNGEKKDGKENDEKKVELVKIEELEDHLSKRNAEEKEAIDEKVYSFGDYFTYDEMPDSDEEMAHLFAIIDCNAIGLNDHRGVQTIGVGIYPGISMLNHDCSPNCVAMNNGPRLEVRALRVIQPGEELCISYIDSLETTEKRREKLKLQYYFDCECDTCTKGEELENLKHALVSEDIKEESVKYINQFSKDMLKRIHKTKQNQNWERMCNQTLGTLAQQDCVIADTNVLKIAVLNHAVEVQSFLRRQEPALEYAERVAAAYEKLLPPVHPTLGMYLMRLGVIQWQIQKTEAAVATLGRAASIISKTHGDDHGMFKELLGLIHQCKMEAHMSKGAQREFRMAKKKAGLKLPA</sequence>
<evidence type="ECO:0000256" key="9">
    <source>
        <dbReference type="PROSITE-ProRule" id="PRU00134"/>
    </source>
</evidence>
<reference evidence="12" key="3">
    <citation type="submission" date="2025-09" db="UniProtKB">
        <authorList>
            <consortium name="Ensembl"/>
        </authorList>
    </citation>
    <scope>IDENTIFICATION</scope>
</reference>
<keyword evidence="5" id="KW-0479">Metal-binding</keyword>
<comment type="catalytic activity">
    <reaction evidence="8">
        <text>L-lysyl(4)-[histone H3] + 3 S-adenosyl-L-methionine = N(6),N(6),N(6)-trimethyl-L-lysyl(4)-[histone H3] + 3 S-adenosyl-L-homocysteine + 3 H(+)</text>
        <dbReference type="Rhea" id="RHEA:60260"/>
        <dbReference type="Rhea" id="RHEA-COMP:15537"/>
        <dbReference type="Rhea" id="RHEA-COMP:15547"/>
        <dbReference type="ChEBI" id="CHEBI:15378"/>
        <dbReference type="ChEBI" id="CHEBI:29969"/>
        <dbReference type="ChEBI" id="CHEBI:57856"/>
        <dbReference type="ChEBI" id="CHEBI:59789"/>
        <dbReference type="ChEBI" id="CHEBI:61961"/>
        <dbReference type="EC" id="2.1.1.354"/>
    </reaction>
</comment>
<dbReference type="PANTHER" id="PTHR12197">
    <property type="entry name" value="HISTONE-LYSINE N-METHYLTRANSFERASE SMYD"/>
    <property type="match status" value="1"/>
</dbReference>
<dbReference type="Proteomes" id="UP000008144">
    <property type="component" value="Unassembled WGS sequence"/>
</dbReference>
<accession>A0A1W5BPS5</accession>
<dbReference type="Gene3D" id="1.25.40.10">
    <property type="entry name" value="Tetratricopeptide repeat domain"/>
    <property type="match status" value="1"/>
</dbReference>
<dbReference type="CDD" id="cd10526">
    <property type="entry name" value="SET_SMYD1"/>
    <property type="match status" value="1"/>
</dbReference>
<dbReference type="InterPro" id="IPR046341">
    <property type="entry name" value="SET_dom_sf"/>
</dbReference>
<evidence type="ECO:0000256" key="8">
    <source>
        <dbReference type="ARBA" id="ARBA00047571"/>
    </source>
</evidence>
<dbReference type="HOGENOM" id="CLU_018406_2_0_1"/>
<dbReference type="InterPro" id="IPR002893">
    <property type="entry name" value="Znf_MYND"/>
</dbReference>
<dbReference type="Ensembl" id="ENSCINT00000006865.3">
    <property type="protein sequence ID" value="ENSCINP00000006865.3"/>
    <property type="gene ID" value="ENSCING00000003342.3"/>
</dbReference>
<evidence type="ECO:0000259" key="11">
    <source>
        <dbReference type="PROSITE" id="PS50865"/>
    </source>
</evidence>
<dbReference type="FunCoup" id="F6S146">
    <property type="interactions" value="1"/>
</dbReference>
<dbReference type="GO" id="GO:0032259">
    <property type="term" value="P:methylation"/>
    <property type="evidence" value="ECO:0007669"/>
    <property type="project" value="UniProtKB-KW"/>
</dbReference>
<dbReference type="PROSITE" id="PS01360">
    <property type="entry name" value="ZF_MYND_1"/>
    <property type="match status" value="1"/>
</dbReference>
<dbReference type="OMA" id="KWYFDCQ"/>
<keyword evidence="7" id="KW-0862">Zinc</keyword>
<evidence type="ECO:0000256" key="7">
    <source>
        <dbReference type="ARBA" id="ARBA00022833"/>
    </source>
</evidence>
<proteinExistence type="predicted"/>
<name>F6S146_CIOIN</name>
<dbReference type="InterPro" id="IPR050869">
    <property type="entry name" value="H3K4_H4K5_MeTrfase"/>
</dbReference>
<evidence type="ECO:0000259" key="10">
    <source>
        <dbReference type="PROSITE" id="PS50280"/>
    </source>
</evidence>
<dbReference type="InterPro" id="IPR011990">
    <property type="entry name" value="TPR-like_helical_dom_sf"/>
</dbReference>
<dbReference type="EC" id="2.1.1.354" evidence="1"/>
<keyword evidence="2" id="KW-0489">Methyltransferase</keyword>
<dbReference type="Gene3D" id="6.10.140.2220">
    <property type="match status" value="1"/>
</dbReference>
<dbReference type="InterPro" id="IPR044418">
    <property type="entry name" value="SMYD1_SET"/>
</dbReference>
<gene>
    <name evidence="12" type="primary">smyd1</name>
</gene>
<dbReference type="InParanoid" id="F6S146"/>
<dbReference type="GO" id="GO:0140999">
    <property type="term" value="F:histone H3K4 trimethyltransferase activity"/>
    <property type="evidence" value="ECO:0007669"/>
    <property type="project" value="UniProtKB-EC"/>
</dbReference>
<evidence type="ECO:0000256" key="3">
    <source>
        <dbReference type="ARBA" id="ARBA00022679"/>
    </source>
</evidence>
<keyword evidence="4" id="KW-0949">S-adenosyl-L-methionine</keyword>
<dbReference type="InterPro" id="IPR001214">
    <property type="entry name" value="SET_dom"/>
</dbReference>
<evidence type="ECO:0000256" key="4">
    <source>
        <dbReference type="ARBA" id="ARBA00022691"/>
    </source>
</evidence>
<dbReference type="SMART" id="SM00317">
    <property type="entry name" value="SET"/>
    <property type="match status" value="1"/>
</dbReference>
<dbReference type="Gene3D" id="1.25.40.970">
    <property type="match status" value="1"/>
</dbReference>
<dbReference type="SUPFAM" id="SSF48452">
    <property type="entry name" value="TPR-like"/>
    <property type="match status" value="1"/>
</dbReference>
<accession>F6S146</accession>
<dbReference type="SUPFAM" id="SSF82199">
    <property type="entry name" value="SET domain"/>
    <property type="match status" value="1"/>
</dbReference>
<evidence type="ECO:0000256" key="1">
    <source>
        <dbReference type="ARBA" id="ARBA00012182"/>
    </source>
</evidence>
<protein>
    <recommendedName>
        <fullName evidence="1">[histone H3]-lysine(4) N-trimethyltransferase</fullName>
        <ecNumber evidence="1">2.1.1.354</ecNumber>
    </recommendedName>
</protein>
<keyword evidence="13" id="KW-1185">Reference proteome</keyword>
<dbReference type="Gene3D" id="2.170.270.10">
    <property type="entry name" value="SET domain"/>
    <property type="match status" value="1"/>
</dbReference>
<dbReference type="GO" id="GO:0005634">
    <property type="term" value="C:nucleus"/>
    <property type="evidence" value="ECO:0000318"/>
    <property type="project" value="GO_Central"/>
</dbReference>
<reference evidence="12" key="2">
    <citation type="submission" date="2025-08" db="UniProtKB">
        <authorList>
            <consortium name="Ensembl"/>
        </authorList>
    </citation>
    <scope>IDENTIFICATION</scope>
</reference>
<dbReference type="AlphaFoldDB" id="F6S146"/>
<evidence type="ECO:0000256" key="6">
    <source>
        <dbReference type="ARBA" id="ARBA00022771"/>
    </source>
</evidence>
<reference evidence="13" key="1">
    <citation type="journal article" date="2002" name="Science">
        <title>The draft genome of Ciona intestinalis: insights into chordate and vertebrate origins.</title>
        <authorList>
            <person name="Dehal P."/>
            <person name="Satou Y."/>
            <person name="Campbell R.K."/>
            <person name="Chapman J."/>
            <person name="Degnan B."/>
            <person name="De Tomaso A."/>
            <person name="Davidson B."/>
            <person name="Di Gregorio A."/>
            <person name="Gelpke M."/>
            <person name="Goodstein D.M."/>
            <person name="Harafuji N."/>
            <person name="Hastings K.E."/>
            <person name="Ho I."/>
            <person name="Hotta K."/>
            <person name="Huang W."/>
            <person name="Kawashima T."/>
            <person name="Lemaire P."/>
            <person name="Martinez D."/>
            <person name="Meinertzhagen I.A."/>
            <person name="Necula S."/>
            <person name="Nonaka M."/>
            <person name="Putnam N."/>
            <person name="Rash S."/>
            <person name="Saiga H."/>
            <person name="Satake M."/>
            <person name="Terry A."/>
            <person name="Yamada L."/>
            <person name="Wang H.G."/>
            <person name="Awazu S."/>
            <person name="Azumi K."/>
            <person name="Boore J."/>
            <person name="Branno M."/>
            <person name="Chin-Bow S."/>
            <person name="DeSantis R."/>
            <person name="Doyle S."/>
            <person name="Francino P."/>
            <person name="Keys D.N."/>
            <person name="Haga S."/>
            <person name="Hayashi H."/>
            <person name="Hino K."/>
            <person name="Imai K.S."/>
            <person name="Inaba K."/>
            <person name="Kano S."/>
            <person name="Kobayashi K."/>
            <person name="Kobayashi M."/>
            <person name="Lee B.I."/>
            <person name="Makabe K.W."/>
            <person name="Manohar C."/>
            <person name="Matassi G."/>
            <person name="Medina M."/>
            <person name="Mochizuki Y."/>
            <person name="Mount S."/>
            <person name="Morishita T."/>
            <person name="Miura S."/>
            <person name="Nakayama A."/>
            <person name="Nishizaka S."/>
            <person name="Nomoto H."/>
            <person name="Ohta F."/>
            <person name="Oishi K."/>
            <person name="Rigoutsos I."/>
            <person name="Sano M."/>
            <person name="Sasaki A."/>
            <person name="Sasakura Y."/>
            <person name="Shoguchi E."/>
            <person name="Shin-i T."/>
            <person name="Spagnuolo A."/>
            <person name="Stainier D."/>
            <person name="Suzuki M.M."/>
            <person name="Tassy O."/>
            <person name="Takatori N."/>
            <person name="Tokuoka M."/>
            <person name="Yagi K."/>
            <person name="Yoshizaki F."/>
            <person name="Wada S."/>
            <person name="Zhang C."/>
            <person name="Hyatt P.D."/>
            <person name="Larimer F."/>
            <person name="Detter C."/>
            <person name="Doggett N."/>
            <person name="Glavina T."/>
            <person name="Hawkins T."/>
            <person name="Richardson P."/>
            <person name="Lucas S."/>
            <person name="Kohara Y."/>
            <person name="Levine M."/>
            <person name="Satoh N."/>
            <person name="Rokhsar D.S."/>
        </authorList>
    </citation>
    <scope>NUCLEOTIDE SEQUENCE [LARGE SCALE GENOMIC DNA]</scope>
</reference>
<dbReference type="GO" id="GO:0008270">
    <property type="term" value="F:zinc ion binding"/>
    <property type="evidence" value="ECO:0007669"/>
    <property type="project" value="UniProtKB-KW"/>
</dbReference>
<evidence type="ECO:0000256" key="5">
    <source>
        <dbReference type="ARBA" id="ARBA00022723"/>
    </source>
</evidence>
<dbReference type="PANTHER" id="PTHR12197:SF184">
    <property type="entry name" value="HISTONE-LYSINE N-METHYLTRANSFERASE SMYD1"/>
    <property type="match status" value="1"/>
</dbReference>
<keyword evidence="3" id="KW-0808">Transferase</keyword>
<dbReference type="GeneTree" id="ENSGT00940000167335"/>
<evidence type="ECO:0000313" key="13">
    <source>
        <dbReference type="Proteomes" id="UP000008144"/>
    </source>
</evidence>
<feature type="domain" description="SET" evidence="10">
    <location>
        <begin position="4"/>
        <end position="256"/>
    </location>
</feature>
<organism evidence="12 13">
    <name type="scientific">Ciona intestinalis</name>
    <name type="common">Transparent sea squirt</name>
    <name type="synonym">Ascidia intestinalis</name>
    <dbReference type="NCBI Taxonomy" id="7719"/>
    <lineage>
        <taxon>Eukaryota</taxon>
        <taxon>Metazoa</taxon>
        <taxon>Chordata</taxon>
        <taxon>Tunicata</taxon>
        <taxon>Ascidiacea</taxon>
        <taxon>Phlebobranchia</taxon>
        <taxon>Cionidae</taxon>
        <taxon>Ciona</taxon>
    </lineage>
</organism>
<dbReference type="Gene3D" id="1.10.220.160">
    <property type="match status" value="1"/>
</dbReference>
<dbReference type="Pfam" id="PF01753">
    <property type="entry name" value="zf-MYND"/>
    <property type="match status" value="1"/>
</dbReference>
<feature type="domain" description="MYND-type" evidence="11">
    <location>
        <begin position="49"/>
        <end position="94"/>
    </location>
</feature>
<evidence type="ECO:0000313" key="12">
    <source>
        <dbReference type="Ensembl" id="ENSCINP00000006865.3"/>
    </source>
</evidence>
<dbReference type="Pfam" id="PF00856">
    <property type="entry name" value="SET"/>
    <property type="match status" value="1"/>
</dbReference>
<dbReference type="PROSITE" id="PS50865">
    <property type="entry name" value="ZF_MYND_2"/>
    <property type="match status" value="1"/>
</dbReference>
<dbReference type="FunFam" id="2.170.270.10:FF:000013">
    <property type="entry name" value="Histone-lysine N-methyltransferase SMYD1 isoform 1"/>
    <property type="match status" value="1"/>
</dbReference>